<name>A0A8S5TZA6_9CAUD</name>
<evidence type="ECO:0000313" key="1">
    <source>
        <dbReference type="EMBL" id="DAF87515.1"/>
    </source>
</evidence>
<organism evidence="1">
    <name type="scientific">Siphoviridae sp. ctnPP24</name>
    <dbReference type="NCBI Taxonomy" id="2825662"/>
    <lineage>
        <taxon>Viruses</taxon>
        <taxon>Duplodnaviria</taxon>
        <taxon>Heunggongvirae</taxon>
        <taxon>Uroviricota</taxon>
        <taxon>Caudoviricetes</taxon>
    </lineage>
</organism>
<sequence>MDDLKLRVDSFEDWFITITGEDLTNLANEVKDYIGKWSRQYTANDVRAVAKHYLAEFVEDYCIKAFNLDPNSIFDLSTGLDYNDTEFCAYEIVERIPITIQ</sequence>
<proteinExistence type="predicted"/>
<protein>
    <submittedName>
        <fullName evidence="1">Uncharacterized protein</fullName>
    </submittedName>
</protein>
<dbReference type="EMBL" id="BK015962">
    <property type="protein sequence ID" value="DAF87515.1"/>
    <property type="molecule type" value="Genomic_DNA"/>
</dbReference>
<reference evidence="1" key="1">
    <citation type="journal article" date="2021" name="Proc. Natl. Acad. Sci. U.S.A.">
        <title>A Catalog of Tens of Thousands of Viruses from Human Metagenomes Reveals Hidden Associations with Chronic Diseases.</title>
        <authorList>
            <person name="Tisza M.J."/>
            <person name="Buck C.B."/>
        </authorList>
    </citation>
    <scope>NUCLEOTIDE SEQUENCE</scope>
    <source>
        <strain evidence="1">CtnPP24</strain>
    </source>
</reference>
<accession>A0A8S5TZA6</accession>